<keyword evidence="2" id="KW-1185">Reference proteome</keyword>
<sequence length="27" mass="2953">MRPLVQNLATDLFANVVHLRVGTIGDC</sequence>
<dbReference type="EMBL" id="JXTB01000015">
    <property type="protein sequence ID" value="PON77078.1"/>
    <property type="molecule type" value="Genomic_DNA"/>
</dbReference>
<gene>
    <name evidence="1" type="ORF">PanWU01x14_030870</name>
</gene>
<accession>A0A2P5DUV7</accession>
<evidence type="ECO:0000313" key="1">
    <source>
        <dbReference type="EMBL" id="PON77078.1"/>
    </source>
</evidence>
<organism evidence="1 2">
    <name type="scientific">Parasponia andersonii</name>
    <name type="common">Sponia andersonii</name>
    <dbReference type="NCBI Taxonomy" id="3476"/>
    <lineage>
        <taxon>Eukaryota</taxon>
        <taxon>Viridiplantae</taxon>
        <taxon>Streptophyta</taxon>
        <taxon>Embryophyta</taxon>
        <taxon>Tracheophyta</taxon>
        <taxon>Spermatophyta</taxon>
        <taxon>Magnoliopsida</taxon>
        <taxon>eudicotyledons</taxon>
        <taxon>Gunneridae</taxon>
        <taxon>Pentapetalae</taxon>
        <taxon>rosids</taxon>
        <taxon>fabids</taxon>
        <taxon>Rosales</taxon>
        <taxon>Cannabaceae</taxon>
        <taxon>Parasponia</taxon>
    </lineage>
</organism>
<protein>
    <submittedName>
        <fullName evidence="1">Uncharacterized protein</fullName>
    </submittedName>
</protein>
<dbReference type="Proteomes" id="UP000237105">
    <property type="component" value="Unassembled WGS sequence"/>
</dbReference>
<dbReference type="AlphaFoldDB" id="A0A2P5DUV7"/>
<proteinExistence type="predicted"/>
<reference evidence="2" key="1">
    <citation type="submission" date="2016-06" db="EMBL/GenBank/DDBJ databases">
        <title>Parallel loss of symbiosis genes in relatives of nitrogen-fixing non-legume Parasponia.</title>
        <authorList>
            <person name="Van Velzen R."/>
            <person name="Holmer R."/>
            <person name="Bu F."/>
            <person name="Rutten L."/>
            <person name="Van Zeijl A."/>
            <person name="Liu W."/>
            <person name="Santuari L."/>
            <person name="Cao Q."/>
            <person name="Sharma T."/>
            <person name="Shen D."/>
            <person name="Roswanjaya Y."/>
            <person name="Wardhani T."/>
            <person name="Kalhor M.S."/>
            <person name="Jansen J."/>
            <person name="Van den Hoogen J."/>
            <person name="Gungor B."/>
            <person name="Hartog M."/>
            <person name="Hontelez J."/>
            <person name="Verver J."/>
            <person name="Yang W.-C."/>
            <person name="Schijlen E."/>
            <person name="Repin R."/>
            <person name="Schilthuizen M."/>
            <person name="Schranz E."/>
            <person name="Heidstra R."/>
            <person name="Miyata K."/>
            <person name="Fedorova E."/>
            <person name="Kohlen W."/>
            <person name="Bisseling T."/>
            <person name="Smit S."/>
            <person name="Geurts R."/>
        </authorList>
    </citation>
    <scope>NUCLEOTIDE SEQUENCE [LARGE SCALE GENOMIC DNA]</scope>
    <source>
        <strain evidence="2">cv. WU1-14</strain>
    </source>
</reference>
<evidence type="ECO:0000313" key="2">
    <source>
        <dbReference type="Proteomes" id="UP000237105"/>
    </source>
</evidence>
<comment type="caution">
    <text evidence="1">The sequence shown here is derived from an EMBL/GenBank/DDBJ whole genome shotgun (WGS) entry which is preliminary data.</text>
</comment>
<name>A0A2P5DUV7_PARAD</name>